<dbReference type="AlphaFoldDB" id="A0A0K2SIM4"/>
<reference evidence="3" key="1">
    <citation type="submission" date="2015-07" db="EMBL/GenBank/DDBJ databases">
        <title>Complete genome sequence and phylogenetic analysis of Limnochorda pilosa.</title>
        <authorList>
            <person name="Watanabe M."/>
            <person name="Kojima H."/>
            <person name="Fukui M."/>
        </authorList>
    </citation>
    <scope>NUCLEOTIDE SEQUENCE [LARGE SCALE GENOMIC DNA]</scope>
    <source>
        <strain evidence="3">HC45</strain>
    </source>
</reference>
<protein>
    <submittedName>
        <fullName evidence="2">Uncharacterized protein</fullName>
    </submittedName>
</protein>
<gene>
    <name evidence="2" type="ORF">LIP_1106</name>
</gene>
<evidence type="ECO:0000256" key="1">
    <source>
        <dbReference type="SAM" id="MobiDB-lite"/>
    </source>
</evidence>
<proteinExistence type="predicted"/>
<organism evidence="2 3">
    <name type="scientific">Limnochorda pilosa</name>
    <dbReference type="NCBI Taxonomy" id="1555112"/>
    <lineage>
        <taxon>Bacteria</taxon>
        <taxon>Bacillati</taxon>
        <taxon>Bacillota</taxon>
        <taxon>Limnochordia</taxon>
        <taxon>Limnochordales</taxon>
        <taxon>Limnochordaceae</taxon>
        <taxon>Limnochorda</taxon>
    </lineage>
</organism>
<feature type="region of interest" description="Disordered" evidence="1">
    <location>
        <begin position="109"/>
        <end position="208"/>
    </location>
</feature>
<dbReference type="EMBL" id="AP014924">
    <property type="protein sequence ID" value="BAS26963.1"/>
    <property type="molecule type" value="Genomic_DNA"/>
</dbReference>
<accession>A0A0K2SIM4</accession>
<reference evidence="3" key="2">
    <citation type="journal article" date="2016" name="Int. J. Syst. Evol. Microbiol.">
        <title>Complete genome sequence and cell structure of Limnochorda pilosa, a Gram-negative spore-former within the phylum Firmicutes.</title>
        <authorList>
            <person name="Watanabe M."/>
            <person name="Kojima H."/>
            <person name="Fukui M."/>
        </authorList>
    </citation>
    <scope>NUCLEOTIDE SEQUENCE [LARGE SCALE GENOMIC DNA]</scope>
    <source>
        <strain evidence="3">HC45</strain>
    </source>
</reference>
<evidence type="ECO:0000313" key="3">
    <source>
        <dbReference type="Proteomes" id="UP000065807"/>
    </source>
</evidence>
<keyword evidence="3" id="KW-1185">Reference proteome</keyword>
<feature type="compositionally biased region" description="Acidic residues" evidence="1">
    <location>
        <begin position="132"/>
        <end position="145"/>
    </location>
</feature>
<name>A0A0K2SIM4_LIMPI</name>
<evidence type="ECO:0000313" key="2">
    <source>
        <dbReference type="EMBL" id="BAS26963.1"/>
    </source>
</evidence>
<dbReference type="RefSeq" id="WP_144440343.1">
    <property type="nucleotide sequence ID" value="NZ_AP014924.1"/>
</dbReference>
<dbReference type="KEGG" id="lpil:LIP_1106"/>
<dbReference type="STRING" id="1555112.LIP_1106"/>
<feature type="compositionally biased region" description="Acidic residues" evidence="1">
    <location>
        <begin position="169"/>
        <end position="200"/>
    </location>
</feature>
<sequence>MRSTRMFAAWALAWILVAGFLVTGVEAAGWIEWSPDKGLYWTDQAQAEAAVRIVEDDEAELQLLFQALNQLTVEEQARLMEQVQAARGGPGPAVVKPGDLLEAVGSTEAQRLREQVQAQEQQREREQSSQEDSADDAADDSDQDQDQDRDRDQDQDEDHDRNRDRQSDEDSDDDSTDEDSNDNEDGSSDDQDDGSSDDKDDGTQARGR</sequence>
<feature type="compositionally biased region" description="Basic and acidic residues" evidence="1">
    <location>
        <begin position="146"/>
        <end position="168"/>
    </location>
</feature>
<dbReference type="Proteomes" id="UP000065807">
    <property type="component" value="Chromosome"/>
</dbReference>